<comment type="subcellular location">
    <subcellularLocation>
        <location evidence="7">Cytoplasm</location>
    </subcellularLocation>
</comment>
<keyword evidence="4 7" id="KW-0255">Endonuclease</keyword>
<reference evidence="8" key="1">
    <citation type="submission" date="2021-03" db="EMBL/GenBank/DDBJ databases">
        <title>Whole genome sequence of Jiella sp. CQZ9-1.</title>
        <authorList>
            <person name="Tuo L."/>
        </authorList>
    </citation>
    <scope>NUCLEOTIDE SEQUENCE</scope>
    <source>
        <strain evidence="8">CQZ9-1</strain>
    </source>
</reference>
<dbReference type="GO" id="GO:0005737">
    <property type="term" value="C:cytoplasm"/>
    <property type="evidence" value="ECO:0007669"/>
    <property type="project" value="UniProtKB-SubCell"/>
</dbReference>
<proteinExistence type="inferred from homology"/>
<dbReference type="HAMAP" id="MF_00009">
    <property type="entry name" value="Endoribonucl_YbeY"/>
    <property type="match status" value="1"/>
</dbReference>
<evidence type="ECO:0000256" key="2">
    <source>
        <dbReference type="ARBA" id="ARBA00022722"/>
    </source>
</evidence>
<organism evidence="8 9">
    <name type="scientific">Jiella flava</name>
    <dbReference type="NCBI Taxonomy" id="2816857"/>
    <lineage>
        <taxon>Bacteria</taxon>
        <taxon>Pseudomonadati</taxon>
        <taxon>Pseudomonadota</taxon>
        <taxon>Alphaproteobacteria</taxon>
        <taxon>Hyphomicrobiales</taxon>
        <taxon>Aurantimonadaceae</taxon>
        <taxon>Jiella</taxon>
    </lineage>
</organism>
<evidence type="ECO:0000256" key="5">
    <source>
        <dbReference type="ARBA" id="ARBA00022801"/>
    </source>
</evidence>
<keyword evidence="2 7" id="KW-0540">Nuclease</keyword>
<dbReference type="Proteomes" id="UP000664122">
    <property type="component" value="Unassembled WGS sequence"/>
</dbReference>
<dbReference type="GO" id="GO:0004521">
    <property type="term" value="F:RNA endonuclease activity"/>
    <property type="evidence" value="ECO:0007669"/>
    <property type="project" value="UniProtKB-UniRule"/>
</dbReference>
<dbReference type="NCBIfam" id="TIGR00043">
    <property type="entry name" value="rRNA maturation RNase YbeY"/>
    <property type="match status" value="1"/>
</dbReference>
<dbReference type="PANTHER" id="PTHR46986:SF1">
    <property type="entry name" value="ENDORIBONUCLEASE YBEY, CHLOROPLASTIC"/>
    <property type="match status" value="1"/>
</dbReference>
<feature type="binding site" evidence="7">
    <location>
        <position position="154"/>
    </location>
    <ligand>
        <name>Zn(2+)</name>
        <dbReference type="ChEBI" id="CHEBI:29105"/>
        <note>catalytic</note>
    </ligand>
</feature>
<dbReference type="GO" id="GO:0008270">
    <property type="term" value="F:zinc ion binding"/>
    <property type="evidence" value="ECO:0007669"/>
    <property type="project" value="UniProtKB-UniRule"/>
</dbReference>
<feature type="binding site" evidence="7">
    <location>
        <position position="148"/>
    </location>
    <ligand>
        <name>Zn(2+)</name>
        <dbReference type="ChEBI" id="CHEBI:29105"/>
        <note>catalytic</note>
    </ligand>
</feature>
<evidence type="ECO:0000256" key="7">
    <source>
        <dbReference type="HAMAP-Rule" id="MF_00009"/>
    </source>
</evidence>
<dbReference type="InterPro" id="IPR023091">
    <property type="entry name" value="MetalPrtase_cat_dom_sf_prd"/>
</dbReference>
<keyword evidence="7" id="KW-0963">Cytoplasm</keyword>
<name>A0A939FV11_9HYPH</name>
<dbReference type="RefSeq" id="WP_207255988.1">
    <property type="nucleotide sequence ID" value="NZ_JAFMPP010000001.1"/>
</dbReference>
<dbReference type="Gene3D" id="3.40.390.30">
    <property type="entry name" value="Metalloproteases ('zincins'), catalytic domain"/>
    <property type="match status" value="1"/>
</dbReference>
<dbReference type="PANTHER" id="PTHR46986">
    <property type="entry name" value="ENDORIBONUCLEASE YBEY, CHLOROPLASTIC"/>
    <property type="match status" value="1"/>
</dbReference>
<dbReference type="EMBL" id="JAFMPP010000001">
    <property type="protein sequence ID" value="MBO0661359.1"/>
    <property type="molecule type" value="Genomic_DNA"/>
</dbReference>
<keyword evidence="7" id="KW-0698">rRNA processing</keyword>
<dbReference type="Pfam" id="PF02130">
    <property type="entry name" value="YbeY"/>
    <property type="match status" value="1"/>
</dbReference>
<evidence type="ECO:0000256" key="3">
    <source>
        <dbReference type="ARBA" id="ARBA00022723"/>
    </source>
</evidence>
<comment type="function">
    <text evidence="7">Single strand-specific metallo-endoribonuclease involved in late-stage 70S ribosome quality control and in maturation of the 3' terminus of the 16S rRNA.</text>
</comment>
<comment type="similarity">
    <text evidence="1 7">Belongs to the endoribonuclease YbeY family.</text>
</comment>
<evidence type="ECO:0000256" key="6">
    <source>
        <dbReference type="ARBA" id="ARBA00022833"/>
    </source>
</evidence>
<keyword evidence="7" id="KW-0690">Ribosome biogenesis</keyword>
<evidence type="ECO:0000313" key="9">
    <source>
        <dbReference type="Proteomes" id="UP000664122"/>
    </source>
</evidence>
<dbReference type="InterPro" id="IPR002036">
    <property type="entry name" value="YbeY"/>
</dbReference>
<feature type="binding site" evidence="7">
    <location>
        <position position="144"/>
    </location>
    <ligand>
        <name>Zn(2+)</name>
        <dbReference type="ChEBI" id="CHEBI:29105"/>
        <note>catalytic</note>
    </ligand>
</feature>
<dbReference type="GO" id="GO:0004222">
    <property type="term" value="F:metalloendopeptidase activity"/>
    <property type="evidence" value="ECO:0007669"/>
    <property type="project" value="InterPro"/>
</dbReference>
<keyword evidence="6 7" id="KW-0862">Zinc</keyword>
<evidence type="ECO:0000313" key="8">
    <source>
        <dbReference type="EMBL" id="MBO0661359.1"/>
    </source>
</evidence>
<dbReference type="InterPro" id="IPR020549">
    <property type="entry name" value="YbeY_CS"/>
</dbReference>
<dbReference type="SUPFAM" id="SSF55486">
    <property type="entry name" value="Metalloproteases ('zincins'), catalytic domain"/>
    <property type="match status" value="1"/>
</dbReference>
<comment type="caution">
    <text evidence="8">The sequence shown here is derived from an EMBL/GenBank/DDBJ whole genome shotgun (WGS) entry which is preliminary data.</text>
</comment>
<dbReference type="PROSITE" id="PS01306">
    <property type="entry name" value="UPF0054"/>
    <property type="match status" value="1"/>
</dbReference>
<protein>
    <recommendedName>
        <fullName evidence="7">Endoribonuclease YbeY</fullName>
        <ecNumber evidence="7">3.1.-.-</ecNumber>
    </recommendedName>
</protein>
<keyword evidence="3 7" id="KW-0479">Metal-binding</keyword>
<evidence type="ECO:0000256" key="4">
    <source>
        <dbReference type="ARBA" id="ARBA00022759"/>
    </source>
</evidence>
<evidence type="ECO:0000256" key="1">
    <source>
        <dbReference type="ARBA" id="ARBA00010875"/>
    </source>
</evidence>
<comment type="cofactor">
    <cofactor evidence="7">
        <name>Zn(2+)</name>
        <dbReference type="ChEBI" id="CHEBI:29105"/>
    </cofactor>
    <text evidence="7">Binds 1 zinc ion.</text>
</comment>
<accession>A0A939FV11</accession>
<dbReference type="AlphaFoldDB" id="A0A939FV11"/>
<keyword evidence="5 7" id="KW-0378">Hydrolase</keyword>
<gene>
    <name evidence="7 8" type="primary">ybeY</name>
    <name evidence="8" type="ORF">J1C48_02110</name>
</gene>
<sequence>MSAEGDVCLVGSDLPVSLPGYPDLTLAIAVECEAWEAAFPHEALTALAAKALAAAANHLDLPASLTSEIAVTFADDRTVQEANRDWRDKDKPTNILSFPMSQLETGDLPGPLAGDLLIAFETVAREAEAEAKTTGDHLSHLIVHGFLHLLGYDHLSNADAETMEAHEVAILAALGIADPYGDGNQ</sequence>
<dbReference type="GO" id="GO:0006364">
    <property type="term" value="P:rRNA processing"/>
    <property type="evidence" value="ECO:0007669"/>
    <property type="project" value="UniProtKB-UniRule"/>
</dbReference>
<dbReference type="EC" id="3.1.-.-" evidence="7"/>
<keyword evidence="9" id="KW-1185">Reference proteome</keyword>